<gene>
    <name evidence="2" type="ORF">QCA50_000293</name>
</gene>
<reference evidence="2 3" key="1">
    <citation type="submission" date="2022-09" db="EMBL/GenBank/DDBJ databases">
        <authorList>
            <person name="Palmer J.M."/>
        </authorList>
    </citation>
    <scope>NUCLEOTIDE SEQUENCE [LARGE SCALE GENOMIC DNA]</scope>
    <source>
        <strain evidence="2 3">DSM 7382</strain>
    </source>
</reference>
<accession>A0AAW0GU93</accession>
<name>A0AAW0GU93_9APHY</name>
<keyword evidence="3" id="KW-1185">Reference proteome</keyword>
<feature type="compositionally biased region" description="Basic and acidic residues" evidence="1">
    <location>
        <begin position="99"/>
        <end position="109"/>
    </location>
</feature>
<feature type="region of interest" description="Disordered" evidence="1">
    <location>
        <begin position="99"/>
        <end position="126"/>
    </location>
</feature>
<organism evidence="2 3">
    <name type="scientific">Cerrena zonata</name>
    <dbReference type="NCBI Taxonomy" id="2478898"/>
    <lineage>
        <taxon>Eukaryota</taxon>
        <taxon>Fungi</taxon>
        <taxon>Dikarya</taxon>
        <taxon>Basidiomycota</taxon>
        <taxon>Agaricomycotina</taxon>
        <taxon>Agaricomycetes</taxon>
        <taxon>Polyporales</taxon>
        <taxon>Cerrenaceae</taxon>
        <taxon>Cerrena</taxon>
    </lineage>
</organism>
<evidence type="ECO:0000313" key="2">
    <source>
        <dbReference type="EMBL" id="KAK7695657.1"/>
    </source>
</evidence>
<protein>
    <submittedName>
        <fullName evidence="2">Uncharacterized protein</fullName>
    </submittedName>
</protein>
<comment type="caution">
    <text evidence="2">The sequence shown here is derived from an EMBL/GenBank/DDBJ whole genome shotgun (WGS) entry which is preliminary data.</text>
</comment>
<dbReference type="AlphaFoldDB" id="A0AAW0GU93"/>
<dbReference type="Proteomes" id="UP001385951">
    <property type="component" value="Unassembled WGS sequence"/>
</dbReference>
<sequence>MKHTRSIAACRLVIRLQRFNPNEAISHISAAGMSECARSPLRLTQLPSRRYTMPRRPEVLVTTDHYVMEDFTPTPMTVSPTTPISEIKRSMVLEIDRDADDKTDFDSDSTRSVSTKIKPPSLSHAV</sequence>
<proteinExistence type="predicted"/>
<evidence type="ECO:0000313" key="3">
    <source>
        <dbReference type="Proteomes" id="UP001385951"/>
    </source>
</evidence>
<evidence type="ECO:0000256" key="1">
    <source>
        <dbReference type="SAM" id="MobiDB-lite"/>
    </source>
</evidence>
<dbReference type="EMBL" id="JASBNA010000001">
    <property type="protein sequence ID" value="KAK7695657.1"/>
    <property type="molecule type" value="Genomic_DNA"/>
</dbReference>